<proteinExistence type="predicted"/>
<protein>
    <submittedName>
        <fullName evidence="1">Uncharacterized protein</fullName>
    </submittedName>
</protein>
<keyword evidence="2" id="KW-1185">Reference proteome</keyword>
<dbReference type="RefSeq" id="WP_282199966.1">
    <property type="nucleotide sequence ID" value="NZ_BOQE01000001.1"/>
</dbReference>
<name>A0AAV4LGH8_9BACL</name>
<evidence type="ECO:0000313" key="2">
    <source>
        <dbReference type="Proteomes" id="UP001057291"/>
    </source>
</evidence>
<evidence type="ECO:0000313" key="1">
    <source>
        <dbReference type="EMBL" id="GIM46930.1"/>
    </source>
</evidence>
<organism evidence="1 2">
    <name type="scientific">Collibacillus ludicampi</name>
    <dbReference type="NCBI Taxonomy" id="2771369"/>
    <lineage>
        <taxon>Bacteria</taxon>
        <taxon>Bacillati</taxon>
        <taxon>Bacillota</taxon>
        <taxon>Bacilli</taxon>
        <taxon>Bacillales</taxon>
        <taxon>Alicyclobacillaceae</taxon>
        <taxon>Collibacillus</taxon>
    </lineage>
</organism>
<accession>A0AAV4LGH8</accession>
<dbReference type="EMBL" id="BOQE01000001">
    <property type="protein sequence ID" value="GIM46930.1"/>
    <property type="molecule type" value="Genomic_DNA"/>
</dbReference>
<dbReference type="Proteomes" id="UP001057291">
    <property type="component" value="Unassembled WGS sequence"/>
</dbReference>
<sequence>MDRLIFIDFDGFAAKLLNEEDRKALDGLEIALFIDTDSYSIHRGVYLNKVVSDEKILEQEQIIRKFMELLYADVEIQSLMGKAVQKNSMESVAYA</sequence>
<reference evidence="1" key="1">
    <citation type="journal article" date="2023" name="Int. J. Syst. Evol. Microbiol.">
        <title>Collibacillus ludicampi gen. nov., sp. nov., a new soil bacterium of the family Alicyclobacillaceae.</title>
        <authorList>
            <person name="Jojima T."/>
            <person name="Ioku Y."/>
            <person name="Fukuta Y."/>
            <person name="Shirasaka N."/>
            <person name="Matsumura Y."/>
            <person name="Mori M."/>
        </authorList>
    </citation>
    <scope>NUCLEOTIDE SEQUENCE</scope>
    <source>
        <strain evidence="1">TP075</strain>
    </source>
</reference>
<dbReference type="AlphaFoldDB" id="A0AAV4LGH8"/>
<gene>
    <name evidence="1" type="ORF">DNHGIG_24790</name>
</gene>
<comment type="caution">
    <text evidence="1">The sequence shown here is derived from an EMBL/GenBank/DDBJ whole genome shotgun (WGS) entry which is preliminary data.</text>
</comment>